<organism evidence="2 3">
    <name type="scientific">Lyophyllum shimeji</name>
    <name type="common">Hon-shimeji</name>
    <name type="synonym">Tricholoma shimeji</name>
    <dbReference type="NCBI Taxonomy" id="47721"/>
    <lineage>
        <taxon>Eukaryota</taxon>
        <taxon>Fungi</taxon>
        <taxon>Dikarya</taxon>
        <taxon>Basidiomycota</taxon>
        <taxon>Agaricomycotina</taxon>
        <taxon>Agaricomycetes</taxon>
        <taxon>Agaricomycetidae</taxon>
        <taxon>Agaricales</taxon>
        <taxon>Tricholomatineae</taxon>
        <taxon>Lyophyllaceae</taxon>
        <taxon>Lyophyllum</taxon>
    </lineage>
</organism>
<dbReference type="OrthoDB" id="408631at2759"/>
<dbReference type="Gene3D" id="3.40.50.1820">
    <property type="entry name" value="alpha/beta hydrolase"/>
    <property type="match status" value="1"/>
</dbReference>
<dbReference type="Proteomes" id="UP001063166">
    <property type="component" value="Unassembled WGS sequence"/>
</dbReference>
<sequence>MPSSSALFSNDEHSNQLQTDTYCLGGATQLLVDWYQLHQDSVPDDGRLCTVASGAFASKSSHSLPSFMTIHDPVVNTVFCIPLLLDAARQQGRAVEAFKSTDDAGATSTRKISPKCARNPYLTEGKSHPKLSKQLFKKLFRLFHEPYNPFLGAGLEGPLSPQVRWEAPRDPPPYRPTFNATAYGDSCVQNLSPANLGLLKLAGFSDSQIYVPESESCLTVNIWTPTLQRKQRVAVIVWVYGGGGQFGTSNTPWYDGENLVRDNEDVLVVSFNYRLNIFGQPNAPHLVDKTKSQNFGILDVEAAVKWVHANIAAFGGDPERIILTGHSAAGAAVNAYTYTHPHDTFIKGIAVLSPLTVVTNYQEGGELDPTPWNTVAEAVGCGKEVTDTQWSCMQVVPFRELEEAVISANAVFNPLVDEITFFSDTDARFAAGNFLHVPLLIGTTADEWDITVVDSELLTLGYSLPVVTELLADVQSHLLFTCPVSNITNARSQAGLPTWRYHYQAVFPGISSRPDLRAYHSSELSIFFGSYLSTHTPTPTEVALSRYVQRAWVAFARDPTRGLLGYGWPPYDPKTSSLVQLGGFYNKTGANLVESRSRSSWLEKRWSPERNSCAYYEDTF</sequence>
<dbReference type="SUPFAM" id="SSF53474">
    <property type="entry name" value="alpha/beta-Hydrolases"/>
    <property type="match status" value="1"/>
</dbReference>
<dbReference type="InterPro" id="IPR002018">
    <property type="entry name" value="CarbesteraseB"/>
</dbReference>
<name>A0A9P3UKA2_LYOSH</name>
<dbReference type="InterPro" id="IPR029058">
    <property type="entry name" value="AB_hydrolase_fold"/>
</dbReference>
<dbReference type="PANTHER" id="PTHR11559">
    <property type="entry name" value="CARBOXYLESTERASE"/>
    <property type="match status" value="1"/>
</dbReference>
<dbReference type="AlphaFoldDB" id="A0A9P3UKA2"/>
<feature type="domain" description="Carboxylesterase type B" evidence="1">
    <location>
        <begin position="470"/>
        <end position="582"/>
    </location>
</feature>
<gene>
    <name evidence="2" type="ORF">LshimejAT787_0409050</name>
</gene>
<accession>A0A9P3UKA2</accession>
<dbReference type="Pfam" id="PF00135">
    <property type="entry name" value="COesterase"/>
    <property type="match status" value="2"/>
</dbReference>
<evidence type="ECO:0000313" key="3">
    <source>
        <dbReference type="Proteomes" id="UP001063166"/>
    </source>
</evidence>
<dbReference type="EMBL" id="BRPK01000004">
    <property type="protein sequence ID" value="GLB37854.1"/>
    <property type="molecule type" value="Genomic_DNA"/>
</dbReference>
<protein>
    <submittedName>
        <fullName evidence="2">Type-B carboxylesterase lipase family protein</fullName>
    </submittedName>
</protein>
<evidence type="ECO:0000259" key="1">
    <source>
        <dbReference type="Pfam" id="PF00135"/>
    </source>
</evidence>
<feature type="domain" description="Carboxylesterase type B" evidence="1">
    <location>
        <begin position="162"/>
        <end position="452"/>
    </location>
</feature>
<dbReference type="InterPro" id="IPR050309">
    <property type="entry name" value="Type-B_Carboxylest/Lipase"/>
</dbReference>
<comment type="caution">
    <text evidence="2">The sequence shown here is derived from an EMBL/GenBank/DDBJ whole genome shotgun (WGS) entry which is preliminary data.</text>
</comment>
<evidence type="ECO:0000313" key="2">
    <source>
        <dbReference type="EMBL" id="GLB37854.1"/>
    </source>
</evidence>
<keyword evidence="3" id="KW-1185">Reference proteome</keyword>
<proteinExistence type="predicted"/>
<reference evidence="2" key="1">
    <citation type="submission" date="2022-07" db="EMBL/GenBank/DDBJ databases">
        <title>The genome of Lyophyllum shimeji provides insight into the initial evolution of ectomycorrhizal fungal genome.</title>
        <authorList>
            <person name="Kobayashi Y."/>
            <person name="Shibata T."/>
            <person name="Hirakawa H."/>
            <person name="Shigenobu S."/>
            <person name="Nishiyama T."/>
            <person name="Yamada A."/>
            <person name="Hasebe M."/>
            <person name="Kawaguchi M."/>
        </authorList>
    </citation>
    <scope>NUCLEOTIDE SEQUENCE</scope>
    <source>
        <strain evidence="2">AT787</strain>
    </source>
</reference>